<dbReference type="Proteomes" id="UP001249851">
    <property type="component" value="Unassembled WGS sequence"/>
</dbReference>
<reference evidence="1" key="1">
    <citation type="journal article" date="2023" name="G3 (Bethesda)">
        <title>Whole genome assembly and annotation of the endangered Caribbean coral Acropora cervicornis.</title>
        <authorList>
            <person name="Selwyn J.D."/>
            <person name="Vollmer S.V."/>
        </authorList>
    </citation>
    <scope>NUCLEOTIDE SEQUENCE</scope>
    <source>
        <strain evidence="1">K2</strain>
    </source>
</reference>
<dbReference type="EMBL" id="JARQWQ010000072">
    <property type="protein sequence ID" value="KAK2554118.1"/>
    <property type="molecule type" value="Genomic_DNA"/>
</dbReference>
<organism evidence="1 2">
    <name type="scientific">Acropora cervicornis</name>
    <name type="common">Staghorn coral</name>
    <dbReference type="NCBI Taxonomy" id="6130"/>
    <lineage>
        <taxon>Eukaryota</taxon>
        <taxon>Metazoa</taxon>
        <taxon>Cnidaria</taxon>
        <taxon>Anthozoa</taxon>
        <taxon>Hexacorallia</taxon>
        <taxon>Scleractinia</taxon>
        <taxon>Astrocoeniina</taxon>
        <taxon>Acroporidae</taxon>
        <taxon>Acropora</taxon>
    </lineage>
</organism>
<sequence>MPLASVSKRRQIDVMIGSDYPVFHHLLKDACGDQPNDPIAHLTNSQVKKPPPPDDILCAFWELKSQGIVDRPEQRMTAEERAAVAQVSKTLDTGLESPGKKTNRNYKEKDYIRQIPKSEVIEQWFLPHFPVVKEERVMTKYVLQNHSKTHALEFPEAASTVEESMYVDDVLDSCEDFKSA</sequence>
<reference evidence="1" key="2">
    <citation type="journal article" date="2023" name="Science">
        <title>Genomic signatures of disease resistance in endangered staghorn corals.</title>
        <authorList>
            <person name="Vollmer S.V."/>
            <person name="Selwyn J.D."/>
            <person name="Despard B.A."/>
            <person name="Roesel C.L."/>
        </authorList>
    </citation>
    <scope>NUCLEOTIDE SEQUENCE</scope>
    <source>
        <strain evidence="1">K2</strain>
    </source>
</reference>
<name>A0AAD9UXZ7_ACRCE</name>
<gene>
    <name evidence="1" type="ORF">P5673_024470</name>
</gene>
<evidence type="ECO:0000313" key="2">
    <source>
        <dbReference type="Proteomes" id="UP001249851"/>
    </source>
</evidence>
<keyword evidence="2" id="KW-1185">Reference proteome</keyword>
<proteinExistence type="predicted"/>
<evidence type="ECO:0000313" key="1">
    <source>
        <dbReference type="EMBL" id="KAK2554118.1"/>
    </source>
</evidence>
<protein>
    <submittedName>
        <fullName evidence="1">Uncharacterized protein</fullName>
    </submittedName>
</protein>
<comment type="caution">
    <text evidence="1">The sequence shown here is derived from an EMBL/GenBank/DDBJ whole genome shotgun (WGS) entry which is preliminary data.</text>
</comment>
<dbReference type="AlphaFoldDB" id="A0AAD9UXZ7"/>
<accession>A0AAD9UXZ7</accession>